<dbReference type="PROSITE" id="PS51186">
    <property type="entry name" value="GNAT"/>
    <property type="match status" value="1"/>
</dbReference>
<keyword evidence="5" id="KW-1185">Reference proteome</keyword>
<keyword evidence="1" id="KW-0808">Transferase</keyword>
<evidence type="ECO:0000313" key="4">
    <source>
        <dbReference type="EMBL" id="MCH9276166.1"/>
    </source>
</evidence>
<protein>
    <submittedName>
        <fullName evidence="4">GNAT family N-acetyltransferase</fullName>
    </submittedName>
</protein>
<name>A0ABS9VVM8_9BIFI</name>
<accession>A0ABS9VVM8</accession>
<dbReference type="InterPro" id="IPR016181">
    <property type="entry name" value="Acyl_CoA_acyltransferase"/>
</dbReference>
<dbReference type="RefSeq" id="WP_241513865.1">
    <property type="nucleotide sequence ID" value="NZ_JAFEJT020000028.1"/>
</dbReference>
<dbReference type="SUPFAM" id="SSF55729">
    <property type="entry name" value="Acyl-CoA N-acyltransferases (Nat)"/>
    <property type="match status" value="1"/>
</dbReference>
<evidence type="ECO:0000256" key="1">
    <source>
        <dbReference type="ARBA" id="ARBA00022679"/>
    </source>
</evidence>
<dbReference type="EMBL" id="JAFEJT020000028">
    <property type="protein sequence ID" value="MCH9276166.1"/>
    <property type="molecule type" value="Genomic_DNA"/>
</dbReference>
<dbReference type="Pfam" id="PF00583">
    <property type="entry name" value="Acetyltransf_1"/>
    <property type="match status" value="1"/>
</dbReference>
<dbReference type="InterPro" id="IPR050769">
    <property type="entry name" value="NAT_camello-type"/>
</dbReference>
<dbReference type="PANTHER" id="PTHR13947:SF37">
    <property type="entry name" value="LD18367P"/>
    <property type="match status" value="1"/>
</dbReference>
<proteinExistence type="predicted"/>
<dbReference type="InterPro" id="IPR000182">
    <property type="entry name" value="GNAT_dom"/>
</dbReference>
<dbReference type="Proteomes" id="UP000710815">
    <property type="component" value="Unassembled WGS sequence"/>
</dbReference>
<dbReference type="CDD" id="cd04301">
    <property type="entry name" value="NAT_SF"/>
    <property type="match status" value="1"/>
</dbReference>
<feature type="region of interest" description="Disordered" evidence="2">
    <location>
        <begin position="1"/>
        <end position="40"/>
    </location>
</feature>
<evidence type="ECO:0000256" key="2">
    <source>
        <dbReference type="SAM" id="MobiDB-lite"/>
    </source>
</evidence>
<evidence type="ECO:0000259" key="3">
    <source>
        <dbReference type="PROSITE" id="PS51186"/>
    </source>
</evidence>
<gene>
    <name evidence="4" type="ORF">JS533_007770</name>
</gene>
<comment type="caution">
    <text evidence="4">The sequence shown here is derived from an EMBL/GenBank/DDBJ whole genome shotgun (WGS) entry which is preliminary data.</text>
</comment>
<feature type="domain" description="N-acetyltransferase" evidence="3">
    <location>
        <begin position="49"/>
        <end position="202"/>
    </location>
</feature>
<dbReference type="PANTHER" id="PTHR13947">
    <property type="entry name" value="GNAT FAMILY N-ACETYLTRANSFERASE"/>
    <property type="match status" value="1"/>
</dbReference>
<sequence>MATRIGNDPTPAASSAAASPAASSAASGPSERPTPIPRPLLQWDLPDGFTLRLAEPDEYEAVGDALFAAFHDGCWVTDFYGKGLRRIAQRAETAHVWGIFDRAGAVQAAVLTPKPEDHHEANYTFNILGVAPWGRGHGFGRTLVRHSLELARAYGYRTVELHSSPQMTAAHRLYYACGFHRRPDWETIIVDHGQRLLTFTHTDHDVAG</sequence>
<dbReference type="Gene3D" id="3.40.630.30">
    <property type="match status" value="1"/>
</dbReference>
<evidence type="ECO:0000313" key="5">
    <source>
        <dbReference type="Proteomes" id="UP000710815"/>
    </source>
</evidence>
<reference evidence="4 5" key="2">
    <citation type="journal article" date="2021" name="Syst. Appl. Microbiol.">
        <title>Phylogenetic classification of ten novel species belonging to the genus Bifidobacterium comprising B. phasiani sp. nov., B. pongonis sp. nov., B. saguinibicoloris sp. nov., B. colobi sp. nov., B. simiiventris sp. nov., B. santillanense sp. nov., B. miconis sp. nov., B. amazonense sp. nov., B. pluvialisilvae sp. nov., and B. miconisargentati sp. nov.</title>
        <authorList>
            <person name="Lugli G.A."/>
            <person name="Calvete-Torre I."/>
            <person name="Alessandri G."/>
            <person name="Milani C."/>
            <person name="Turroni F."/>
            <person name="Laiolo P."/>
            <person name="Ossiprandi M.C."/>
            <person name="Margolles A."/>
            <person name="Ruiz L."/>
            <person name="Ventura M."/>
        </authorList>
    </citation>
    <scope>NUCLEOTIDE SEQUENCE [LARGE SCALE GENOMIC DNA]</scope>
    <source>
        <strain evidence="4 5">MA1</strain>
    </source>
</reference>
<feature type="compositionally biased region" description="Low complexity" evidence="2">
    <location>
        <begin position="11"/>
        <end position="30"/>
    </location>
</feature>
<reference evidence="4 5" key="1">
    <citation type="journal article" date="2021" name="Environ. Microbiol.">
        <title>Genetic insights into the dark matter of the mammalian gut microbiota through targeted genome reconstruction.</title>
        <authorList>
            <person name="Lugli G.A."/>
            <person name="Alessandri G."/>
            <person name="Milani C."/>
            <person name="Viappiani A."/>
            <person name="Fontana F."/>
            <person name="Tarracchini C."/>
            <person name="Mancabelli L."/>
            <person name="Argentini C."/>
            <person name="Ruiz L."/>
            <person name="Margolles A."/>
            <person name="van Sinderen D."/>
            <person name="Turroni F."/>
            <person name="Ventura M."/>
        </authorList>
    </citation>
    <scope>NUCLEOTIDE SEQUENCE [LARGE SCALE GENOMIC DNA]</scope>
    <source>
        <strain evidence="4 5">MA1</strain>
    </source>
</reference>
<organism evidence="4 5">
    <name type="scientific">Bifidobacterium amazonense</name>
    <dbReference type="NCBI Taxonomy" id="2809027"/>
    <lineage>
        <taxon>Bacteria</taxon>
        <taxon>Bacillati</taxon>
        <taxon>Actinomycetota</taxon>
        <taxon>Actinomycetes</taxon>
        <taxon>Bifidobacteriales</taxon>
        <taxon>Bifidobacteriaceae</taxon>
        <taxon>Bifidobacterium</taxon>
    </lineage>
</organism>